<dbReference type="GO" id="GO:0042956">
    <property type="term" value="P:maltodextrin transmembrane transport"/>
    <property type="evidence" value="ECO:0007669"/>
    <property type="project" value="TreeGrafter"/>
</dbReference>
<dbReference type="InterPro" id="IPR006059">
    <property type="entry name" value="SBP"/>
</dbReference>
<reference evidence="6 7" key="1">
    <citation type="submission" date="2012-01" db="EMBL/GenBank/DDBJ databases">
        <title>The Genome Sequence of Helcococcus kunzii ATCC 51366.</title>
        <authorList>
            <consortium name="The Broad Institute Genome Sequencing Platform"/>
            <person name="Earl A."/>
            <person name="Ward D."/>
            <person name="Feldgarden M."/>
            <person name="Gevers D."/>
            <person name="Huys G."/>
            <person name="Young S.K."/>
            <person name="Zeng Q."/>
            <person name="Gargeya S."/>
            <person name="Fitzgerald M."/>
            <person name="Haas B."/>
            <person name="Abouelleil A."/>
            <person name="Alvarado L."/>
            <person name="Arachchi H.M."/>
            <person name="Berlin A."/>
            <person name="Chapman S.B."/>
            <person name="Gearin G."/>
            <person name="Goldberg J."/>
            <person name="Griggs A."/>
            <person name="Gujja S."/>
            <person name="Hansen M."/>
            <person name="Heiman D."/>
            <person name="Howarth C."/>
            <person name="Larimer J."/>
            <person name="Lui A."/>
            <person name="MacDonald P.J.P."/>
            <person name="McCowen C."/>
            <person name="Montmayeur A."/>
            <person name="Murphy C."/>
            <person name="Neiman D."/>
            <person name="Pearson M."/>
            <person name="Priest M."/>
            <person name="Roberts A."/>
            <person name="Saif S."/>
            <person name="Shea T."/>
            <person name="Sisk P."/>
            <person name="Stolte C."/>
            <person name="Sykes S."/>
            <person name="Wortman J."/>
            <person name="Nusbaum C."/>
            <person name="Birren B."/>
        </authorList>
    </citation>
    <scope>NUCLEOTIDE SEQUENCE [LARGE SCALE GENOMIC DNA]</scope>
    <source>
        <strain evidence="6 7">ATCC 51366</strain>
    </source>
</reference>
<dbReference type="PROSITE" id="PS51257">
    <property type="entry name" value="PROKAR_LIPOPROTEIN"/>
    <property type="match status" value="1"/>
</dbReference>
<dbReference type="PATRIC" id="fig|883114.3.peg.987"/>
<evidence type="ECO:0000256" key="5">
    <source>
        <dbReference type="SAM" id="SignalP"/>
    </source>
</evidence>
<comment type="caution">
    <text evidence="6">The sequence shown here is derived from an EMBL/GenBank/DDBJ whole genome shotgun (WGS) entry which is preliminary data.</text>
</comment>
<dbReference type="HOGENOM" id="CLU_628422_0_0_9"/>
<evidence type="ECO:0008006" key="8">
    <source>
        <dbReference type="Google" id="ProtNLM"/>
    </source>
</evidence>
<evidence type="ECO:0000256" key="2">
    <source>
        <dbReference type="ARBA" id="ARBA00022448"/>
    </source>
</evidence>
<dbReference type="PANTHER" id="PTHR30061:SF50">
    <property type="entry name" value="MALTOSE_MALTODEXTRIN-BINDING PERIPLASMIC PROTEIN"/>
    <property type="match status" value="1"/>
</dbReference>
<evidence type="ECO:0000256" key="1">
    <source>
        <dbReference type="ARBA" id="ARBA00008520"/>
    </source>
</evidence>
<evidence type="ECO:0000313" key="7">
    <source>
        <dbReference type="Proteomes" id="UP000004191"/>
    </source>
</evidence>
<feature type="chain" id="PRO_5038849567" description="Maltodextrin-binding protein" evidence="5">
    <location>
        <begin position="24"/>
        <end position="460"/>
    </location>
</feature>
<evidence type="ECO:0000256" key="3">
    <source>
        <dbReference type="ARBA" id="ARBA00022729"/>
    </source>
</evidence>
<dbReference type="EMBL" id="AGEI01000021">
    <property type="protein sequence ID" value="EHR34061.1"/>
    <property type="molecule type" value="Genomic_DNA"/>
</dbReference>
<sequence length="460" mass="50386">MKTNHKKLLSLLLALVMVFSLVACGNKGGESKDKANTESTGESKDGEKTNADATPLKGEISVQAEKGWVPYYEAAIKKITEKNPDAKINIKEAGSFDHLDIIDSTSATNGDVADVFAIPADRFTGMVDNDVLAALPAKEMSEKVGGWDDYEAGLGGLFKKENDYLAFPYNIETLVTFVNTKNAEAAGIDHTKPFELNDQKDPATVLLPLFDAWYGVAPNNAGGIDLLAKDGDQFKSTYTGKYEELNADQKAVFDSIYQYWKLNSDKGTTLFDADAGWGYIDGEFKTGGKGVIRLGGPWDGKAFQEQAGEGNLEVYPITQITLAGKKLTHWQGAWGLAINSRIEEDADKMALAEALIMELVKPENAIELYKSTGKILENVKVDVYEKSDLSDLDKKIIKNVVDSFYLSPERPTFKEYGKVWDTWKNAVLSWNSVKPADAAAAYKELNAAFTGMMEQIKAGN</sequence>
<dbReference type="eggNOG" id="COG2182">
    <property type="taxonomic scope" value="Bacteria"/>
</dbReference>
<organism evidence="6 7">
    <name type="scientific">Helcococcus kunzii ATCC 51366</name>
    <dbReference type="NCBI Taxonomy" id="883114"/>
    <lineage>
        <taxon>Bacteria</taxon>
        <taxon>Bacillati</taxon>
        <taxon>Bacillota</taxon>
        <taxon>Tissierellia</taxon>
        <taxon>Tissierellales</taxon>
        <taxon>Peptoniphilaceae</taxon>
        <taxon>Helcococcus</taxon>
    </lineage>
</organism>
<keyword evidence="2" id="KW-0813">Transport</keyword>
<dbReference type="Proteomes" id="UP000004191">
    <property type="component" value="Unassembled WGS sequence"/>
</dbReference>
<dbReference type="OrthoDB" id="362153at2"/>
<evidence type="ECO:0000313" key="6">
    <source>
        <dbReference type="EMBL" id="EHR34061.1"/>
    </source>
</evidence>
<keyword evidence="3 5" id="KW-0732">Signal</keyword>
<dbReference type="GeneID" id="96998990"/>
<proteinExistence type="inferred from homology"/>
<protein>
    <recommendedName>
        <fullName evidence="8">Maltodextrin-binding protein</fullName>
    </recommendedName>
</protein>
<dbReference type="Pfam" id="PF01547">
    <property type="entry name" value="SBP_bac_1"/>
    <property type="match status" value="1"/>
</dbReference>
<dbReference type="GO" id="GO:1901982">
    <property type="term" value="F:maltose binding"/>
    <property type="evidence" value="ECO:0007669"/>
    <property type="project" value="TreeGrafter"/>
</dbReference>
<keyword evidence="7" id="KW-1185">Reference proteome</keyword>
<dbReference type="RefSeq" id="WP_005398471.1">
    <property type="nucleotide sequence ID" value="NZ_JH601088.1"/>
</dbReference>
<evidence type="ECO:0000256" key="4">
    <source>
        <dbReference type="SAM" id="MobiDB-lite"/>
    </source>
</evidence>
<dbReference type="Gene3D" id="3.40.190.10">
    <property type="entry name" value="Periplasmic binding protein-like II"/>
    <property type="match status" value="2"/>
</dbReference>
<gene>
    <name evidence="6" type="ORF">HMPREF9709_00997</name>
</gene>
<comment type="similarity">
    <text evidence="1">Belongs to the bacterial solute-binding protein 1 family.</text>
</comment>
<dbReference type="SUPFAM" id="SSF53850">
    <property type="entry name" value="Periplasmic binding protein-like II"/>
    <property type="match status" value="1"/>
</dbReference>
<feature type="signal peptide" evidence="5">
    <location>
        <begin position="1"/>
        <end position="23"/>
    </location>
</feature>
<dbReference type="PANTHER" id="PTHR30061">
    <property type="entry name" value="MALTOSE-BINDING PERIPLASMIC PROTEIN"/>
    <property type="match status" value="1"/>
</dbReference>
<dbReference type="GO" id="GO:0055052">
    <property type="term" value="C:ATP-binding cassette (ABC) transporter complex, substrate-binding subunit-containing"/>
    <property type="evidence" value="ECO:0007669"/>
    <property type="project" value="TreeGrafter"/>
</dbReference>
<name>H3NNT6_9FIRM</name>
<dbReference type="AlphaFoldDB" id="H3NNT6"/>
<feature type="compositionally biased region" description="Basic and acidic residues" evidence="4">
    <location>
        <begin position="29"/>
        <end position="50"/>
    </location>
</feature>
<dbReference type="STRING" id="883114.HMPREF9709_00997"/>
<feature type="region of interest" description="Disordered" evidence="4">
    <location>
        <begin position="28"/>
        <end position="54"/>
    </location>
</feature>
<accession>H3NNT6</accession>
<dbReference type="GO" id="GO:0015768">
    <property type="term" value="P:maltose transport"/>
    <property type="evidence" value="ECO:0007669"/>
    <property type="project" value="TreeGrafter"/>
</dbReference>